<protein>
    <submittedName>
        <fullName evidence="4">Two-component response regulator</fullName>
    </submittedName>
</protein>
<dbReference type="Pfam" id="PF01206">
    <property type="entry name" value="TusA"/>
    <property type="match status" value="1"/>
</dbReference>
<dbReference type="EMBL" id="CP001817">
    <property type="protein sequence ID" value="AEH39864.1"/>
    <property type="molecule type" value="Genomic_DNA"/>
</dbReference>
<comment type="similarity">
    <text evidence="1">Belongs to the sulfur carrier protein TusA family.</text>
</comment>
<sequence length="79" mass="9273">MTELITLNLLGLRCPEPLMVLRKNIRSLKEGQIIRVLTDDFSSTRDIKIFCHFMKHILLSFSIKKIPYQYIIKIGKIII</sequence>
<dbReference type="PROSITE" id="PS01148">
    <property type="entry name" value="UPF0033"/>
    <property type="match status" value="1"/>
</dbReference>
<reference evidence="4 5" key="1">
    <citation type="journal article" date="2011" name="Appl. Environ. Microbiol.">
        <title>The genome of Buchnera aphidicola from the aphid Cinara tujafilina provides new clues about the evolutionary history of metabolic losses in bacterial endosymbionts.</title>
        <authorList>
            <person name="Lamelas A."/>
            <person name="Gosalbes M.J."/>
            <person name="Moya A."/>
            <person name="Latorre A."/>
        </authorList>
    </citation>
    <scope>NUCLEOTIDE SEQUENCE [LARGE SCALE GENOMIC DNA]</scope>
    <source>
        <strain evidence="5">Cinara tujafilina</strain>
    </source>
</reference>
<evidence type="ECO:0000313" key="4">
    <source>
        <dbReference type="EMBL" id="AEH39864.1"/>
    </source>
</evidence>
<dbReference type="KEGG" id="baj:BCTU_290"/>
<dbReference type="GO" id="GO:0008033">
    <property type="term" value="P:tRNA processing"/>
    <property type="evidence" value="ECO:0007669"/>
    <property type="project" value="UniProtKB-KW"/>
</dbReference>
<evidence type="ECO:0000313" key="5">
    <source>
        <dbReference type="Proteomes" id="UP000006811"/>
    </source>
</evidence>
<accession>F7WZJ7</accession>
<evidence type="ECO:0000256" key="2">
    <source>
        <dbReference type="ARBA" id="ARBA00022694"/>
    </source>
</evidence>
<evidence type="ECO:0000256" key="1">
    <source>
        <dbReference type="ARBA" id="ARBA00008984"/>
    </source>
</evidence>
<dbReference type="AlphaFoldDB" id="F7WZJ7"/>
<proteinExistence type="inferred from homology"/>
<keyword evidence="5" id="KW-1185">Reference proteome</keyword>
<keyword evidence="2" id="KW-0819">tRNA processing</keyword>
<organism evidence="4 5">
    <name type="scientific">Buchnera aphidicola</name>
    <name type="common">Cinara tujafilina</name>
    <dbReference type="NCBI Taxonomy" id="261317"/>
    <lineage>
        <taxon>Bacteria</taxon>
        <taxon>Pseudomonadati</taxon>
        <taxon>Pseudomonadota</taxon>
        <taxon>Gammaproteobacteria</taxon>
        <taxon>Enterobacterales</taxon>
        <taxon>Erwiniaceae</taxon>
        <taxon>Buchnera</taxon>
    </lineage>
</organism>
<dbReference type="Gene3D" id="3.30.110.40">
    <property type="entry name" value="TusA-like domain"/>
    <property type="match status" value="1"/>
</dbReference>
<feature type="domain" description="UPF0033" evidence="3">
    <location>
        <begin position="7"/>
        <end position="31"/>
    </location>
</feature>
<dbReference type="SUPFAM" id="SSF64307">
    <property type="entry name" value="SirA-like"/>
    <property type="match status" value="1"/>
</dbReference>
<dbReference type="PANTHER" id="PTHR33279">
    <property type="entry name" value="SULFUR CARRIER PROTEIN YEDF-RELATED"/>
    <property type="match status" value="1"/>
</dbReference>
<gene>
    <name evidence="4" type="primary">sirA</name>
    <name evidence="4" type="ORF">BCTU_290</name>
</gene>
<name>F7WZJ7_9GAMM</name>
<dbReference type="STRING" id="261317.BCTU_290"/>
<dbReference type="OrthoDB" id="9797352at2"/>
<dbReference type="InterPro" id="IPR001455">
    <property type="entry name" value="TusA-like"/>
</dbReference>
<evidence type="ECO:0000259" key="3">
    <source>
        <dbReference type="PROSITE" id="PS01148"/>
    </source>
</evidence>
<dbReference type="PANTHER" id="PTHR33279:SF2">
    <property type="entry name" value="SULFUR CARRIER PROTEIN TUSA"/>
    <property type="match status" value="1"/>
</dbReference>
<dbReference type="NCBIfam" id="NF001423">
    <property type="entry name" value="PRK00299.1"/>
    <property type="match status" value="1"/>
</dbReference>
<dbReference type="Proteomes" id="UP000006811">
    <property type="component" value="Chromosome"/>
</dbReference>
<dbReference type="InterPro" id="IPR036868">
    <property type="entry name" value="TusA-like_sf"/>
</dbReference>
<dbReference type="HOGENOM" id="CLU_165255_5_0_6"/>
<dbReference type="eggNOG" id="COG0425">
    <property type="taxonomic scope" value="Bacteria"/>
</dbReference>